<feature type="transmembrane region" description="Helical" evidence="1">
    <location>
        <begin position="145"/>
        <end position="166"/>
    </location>
</feature>
<accession>A0A7I9V4E5</accession>
<sequence length="573" mass="59632">MVGSMLVIVVAASAAAIMASPTWHHAPGPSPGSDLRWPLLGAVVAAVVPMAVHIVARTRRTRWVDLLDIVASSAGVVASVAILFASRTARMSAADRQSLPDVVNIGRVVALVCVLGVVFGAVNLLARRARLERRSRHRLRRRFGFGVLVSVTTLGVIATAVAWPLGESPTVSQASQRGAGWVSEGYRGDQIRIDWHHAVRGDAWGRLTPAPIAGGFALAGDTSVTGFVGGAENWTVQFARPVLGVWGSTVSETNTSSPVIVQVRDLPTATVLTYRVDGDSGRIDWTTDALAPIEFGRFDQSGGSVLTWGDDGSSAVVELALSDGSVTTRVRIGPQAPGCARPARFDFVDGAIAVPVVCAGAADRIDSYDYASGTEFRSYTGADFGVAGADVRVTASVGSVAAIDVRGDTDRKNVFLTASDVVAPDLPDGWTVTGLARTGDDWAITGVDPNGRAAVVYANPARHTQSIVPTGADGDRDGDDWAPIGGSLLTTSSYTIPAVVDDSTSFPQVAPLTFVGAPVPGSGTLQPLPAVTVKASPCRLTRTGRGRVFGVGAGVLLRCDGPTPASRELFLLR</sequence>
<keyword evidence="1" id="KW-0812">Transmembrane</keyword>
<keyword evidence="1" id="KW-0472">Membrane</keyword>
<proteinExistence type="predicted"/>
<dbReference type="Proteomes" id="UP000444960">
    <property type="component" value="Unassembled WGS sequence"/>
</dbReference>
<name>A0A7I9V4E5_9ACTN</name>
<feature type="transmembrane region" description="Helical" evidence="1">
    <location>
        <begin position="105"/>
        <end position="125"/>
    </location>
</feature>
<dbReference type="EMBL" id="BJOV01000002">
    <property type="protein sequence ID" value="GEE00052.1"/>
    <property type="molecule type" value="Genomic_DNA"/>
</dbReference>
<dbReference type="AlphaFoldDB" id="A0A7I9V4E5"/>
<keyword evidence="1" id="KW-1133">Transmembrane helix</keyword>
<keyword evidence="3" id="KW-1185">Reference proteome</keyword>
<gene>
    <name evidence="2" type="ORF">nbrc107696_04980</name>
</gene>
<evidence type="ECO:0000256" key="1">
    <source>
        <dbReference type="SAM" id="Phobius"/>
    </source>
</evidence>
<reference evidence="3" key="1">
    <citation type="submission" date="2019-06" db="EMBL/GenBank/DDBJ databases">
        <title>Gordonia isolated from sludge of a wastewater treatment plant.</title>
        <authorList>
            <person name="Tamura T."/>
            <person name="Aoyama K."/>
            <person name="Kang Y."/>
            <person name="Saito S."/>
            <person name="Akiyama N."/>
            <person name="Yazawa K."/>
            <person name="Gonoi T."/>
            <person name="Mikami Y."/>
        </authorList>
    </citation>
    <scope>NUCLEOTIDE SEQUENCE [LARGE SCALE GENOMIC DNA]</scope>
    <source>
        <strain evidence="3">NBRC 107696</strain>
    </source>
</reference>
<organism evidence="2 3">
    <name type="scientific">Gordonia spumicola</name>
    <dbReference type="NCBI Taxonomy" id="589161"/>
    <lineage>
        <taxon>Bacteria</taxon>
        <taxon>Bacillati</taxon>
        <taxon>Actinomycetota</taxon>
        <taxon>Actinomycetes</taxon>
        <taxon>Mycobacteriales</taxon>
        <taxon>Gordoniaceae</taxon>
        <taxon>Gordonia</taxon>
    </lineage>
</organism>
<feature type="transmembrane region" description="Helical" evidence="1">
    <location>
        <begin position="35"/>
        <end position="56"/>
    </location>
</feature>
<protein>
    <submittedName>
        <fullName evidence="2">Uncharacterized protein</fullName>
    </submittedName>
</protein>
<evidence type="ECO:0000313" key="2">
    <source>
        <dbReference type="EMBL" id="GEE00052.1"/>
    </source>
</evidence>
<comment type="caution">
    <text evidence="2">The sequence shown here is derived from an EMBL/GenBank/DDBJ whole genome shotgun (WGS) entry which is preliminary data.</text>
</comment>
<feature type="transmembrane region" description="Helical" evidence="1">
    <location>
        <begin position="63"/>
        <end position="85"/>
    </location>
</feature>
<evidence type="ECO:0000313" key="3">
    <source>
        <dbReference type="Proteomes" id="UP000444960"/>
    </source>
</evidence>